<organism evidence="2">
    <name type="scientific">bioreactor metagenome</name>
    <dbReference type="NCBI Taxonomy" id="1076179"/>
    <lineage>
        <taxon>unclassified sequences</taxon>
        <taxon>metagenomes</taxon>
        <taxon>ecological metagenomes</taxon>
    </lineage>
</organism>
<keyword evidence="2" id="KW-0808">Transferase</keyword>
<dbReference type="PRINTS" id="PR00344">
    <property type="entry name" value="BCTRLSENSOR"/>
</dbReference>
<gene>
    <name evidence="2" type="primary">cckA_9</name>
    <name evidence="2" type="ORF">SDC9_211660</name>
</gene>
<dbReference type="PROSITE" id="PS50109">
    <property type="entry name" value="HIS_KIN"/>
    <property type="match status" value="1"/>
</dbReference>
<name>A0A645JXM1_9ZZZZ</name>
<reference evidence="2" key="1">
    <citation type="submission" date="2019-08" db="EMBL/GenBank/DDBJ databases">
        <authorList>
            <person name="Kucharzyk K."/>
            <person name="Murdoch R.W."/>
            <person name="Higgins S."/>
            <person name="Loffler F."/>
        </authorList>
    </citation>
    <scope>NUCLEOTIDE SEQUENCE</scope>
</reference>
<accession>A0A645JXM1</accession>
<dbReference type="PANTHER" id="PTHR43065:SF42">
    <property type="entry name" value="TWO-COMPONENT SENSOR PPRA"/>
    <property type="match status" value="1"/>
</dbReference>
<dbReference type="InterPro" id="IPR003594">
    <property type="entry name" value="HATPase_dom"/>
</dbReference>
<dbReference type="GO" id="GO:0016301">
    <property type="term" value="F:kinase activity"/>
    <property type="evidence" value="ECO:0007669"/>
    <property type="project" value="UniProtKB-KW"/>
</dbReference>
<dbReference type="InterPro" id="IPR036890">
    <property type="entry name" value="HATPase_C_sf"/>
</dbReference>
<protein>
    <submittedName>
        <fullName evidence="2">Sensor kinase CckA</fullName>
    </submittedName>
</protein>
<keyword evidence="2" id="KW-0418">Kinase</keyword>
<sequence length="61" mass="6347">MGKGTGLGLSLSYGIVQRHGGRIEVDSESGRGTTFRIMLPAVRLDIRNEAAAESAVESSAA</sequence>
<evidence type="ECO:0000313" key="2">
    <source>
        <dbReference type="EMBL" id="MPN63893.1"/>
    </source>
</evidence>
<dbReference type="EMBL" id="VSSQ01143965">
    <property type="protein sequence ID" value="MPN63893.1"/>
    <property type="molecule type" value="Genomic_DNA"/>
</dbReference>
<dbReference type="SUPFAM" id="SSF55874">
    <property type="entry name" value="ATPase domain of HSP90 chaperone/DNA topoisomerase II/histidine kinase"/>
    <property type="match status" value="1"/>
</dbReference>
<comment type="caution">
    <text evidence="2">The sequence shown here is derived from an EMBL/GenBank/DDBJ whole genome shotgun (WGS) entry which is preliminary data.</text>
</comment>
<proteinExistence type="predicted"/>
<evidence type="ECO:0000259" key="1">
    <source>
        <dbReference type="PROSITE" id="PS50109"/>
    </source>
</evidence>
<feature type="domain" description="Histidine kinase" evidence="1">
    <location>
        <begin position="1"/>
        <end position="43"/>
    </location>
</feature>
<dbReference type="Gene3D" id="3.30.565.10">
    <property type="entry name" value="Histidine kinase-like ATPase, C-terminal domain"/>
    <property type="match status" value="1"/>
</dbReference>
<dbReference type="Pfam" id="PF02518">
    <property type="entry name" value="HATPase_c"/>
    <property type="match status" value="1"/>
</dbReference>
<dbReference type="PANTHER" id="PTHR43065">
    <property type="entry name" value="SENSOR HISTIDINE KINASE"/>
    <property type="match status" value="1"/>
</dbReference>
<dbReference type="AlphaFoldDB" id="A0A645JXM1"/>
<dbReference type="InterPro" id="IPR005467">
    <property type="entry name" value="His_kinase_dom"/>
</dbReference>
<dbReference type="InterPro" id="IPR004358">
    <property type="entry name" value="Sig_transdc_His_kin-like_C"/>
</dbReference>